<keyword evidence="3" id="KW-0614">Plasmid</keyword>
<dbReference type="AlphaFoldDB" id="B5RP93"/>
<accession>B5RP93</accession>
<dbReference type="RefSeq" id="WP_012539624.1">
    <property type="nucleotide sequence ID" value="NC_011256.1"/>
</dbReference>
<dbReference type="KEGG" id="bdu:BDU_2001"/>
<keyword evidence="2" id="KW-0812">Transmembrane</keyword>
<keyword evidence="1" id="KW-0175">Coiled coil</keyword>
<name>B5RP93_BORDL</name>
<protein>
    <submittedName>
        <fullName evidence="3">Uncharacterized conserved protein</fullName>
    </submittedName>
</protein>
<evidence type="ECO:0000313" key="3">
    <source>
        <dbReference type="EMBL" id="ACH94179.1"/>
    </source>
</evidence>
<organism evidence="3 4">
    <name type="scientific">Borrelia duttonii (strain Ly)</name>
    <dbReference type="NCBI Taxonomy" id="412419"/>
    <lineage>
        <taxon>Bacteria</taxon>
        <taxon>Pseudomonadati</taxon>
        <taxon>Spirochaetota</taxon>
        <taxon>Spirochaetia</taxon>
        <taxon>Spirochaetales</taxon>
        <taxon>Borreliaceae</taxon>
        <taxon>Borrelia</taxon>
    </lineage>
</organism>
<keyword evidence="2" id="KW-1133">Transmembrane helix</keyword>
<keyword evidence="2" id="KW-0472">Membrane</keyword>
<dbReference type="EMBL" id="CP000990">
    <property type="protein sequence ID" value="ACH94179.1"/>
    <property type="molecule type" value="Genomic_DNA"/>
</dbReference>
<evidence type="ECO:0000256" key="2">
    <source>
        <dbReference type="SAM" id="Phobius"/>
    </source>
</evidence>
<proteinExistence type="predicted"/>
<evidence type="ECO:0000256" key="1">
    <source>
        <dbReference type="SAM" id="Coils"/>
    </source>
</evidence>
<feature type="transmembrane region" description="Helical" evidence="2">
    <location>
        <begin position="273"/>
        <end position="296"/>
    </location>
</feature>
<feature type="transmembrane region" description="Helical" evidence="2">
    <location>
        <begin position="21"/>
        <end position="44"/>
    </location>
</feature>
<sequence>MVSKNNSKRNIDVEFRIMDRWRLNFEFIVYNIWLIMFALLLFFFNVLHSHRGILGYDIGSNYKLYFTLPFTMVIILVPSSILLYFLYLLRKRVQVSVFVFLEKVAILVLLVIGLVTQSVSSWMSFESFFSLMFENTIKDAVLSVKNSQSSKEKNILKRLSEREKILKDEISNIDIKIKNNNDRIEFAKNKHLSLDYTYRTMKQDYMKEIEDARRENKDLFGQKNEYLKSLDDLGSQFDDLVVTKDSYNNKIKAVNVLNGTSVVINKNDYPNIIFVYLLLLLSICLDIFLVMVFCIIQNSYHKFCERKLLFLYDDGIKCSSCSSKNSVNQKVQNYGQQISSLEAKEISANDIVDKSLKFIASNLEPDRRTIKSLIKINQDTNVSHYQIRRYLLDLMDRGLVMKDKKRLVLVNNIDNISNL</sequence>
<dbReference type="Proteomes" id="UP000000611">
    <property type="component" value="Plasmid pl70"/>
</dbReference>
<feature type="transmembrane region" description="Helical" evidence="2">
    <location>
        <begin position="100"/>
        <end position="123"/>
    </location>
</feature>
<gene>
    <name evidence="3" type="ordered locus">BDU_2001</name>
</gene>
<dbReference type="OrthoDB" id="351204at2"/>
<keyword evidence="4" id="KW-1185">Reference proteome</keyword>
<evidence type="ECO:0000313" key="4">
    <source>
        <dbReference type="Proteomes" id="UP000000611"/>
    </source>
</evidence>
<feature type="transmembrane region" description="Helical" evidence="2">
    <location>
        <begin position="64"/>
        <end position="88"/>
    </location>
</feature>
<reference evidence="3 4" key="1">
    <citation type="journal article" date="2008" name="PLoS Genet.">
        <title>The genome of Borrelia recurrentis, the agent of deadly louse-borne relapsing fever, is a degraded subset of tick-borne Borrelia duttonii.</title>
        <authorList>
            <person name="Lescot M."/>
            <person name="Audic S."/>
            <person name="Robert C."/>
            <person name="Nguyen T.T."/>
            <person name="Blanc G."/>
            <person name="Cutler S.J."/>
            <person name="Wincker P."/>
            <person name="Couloux A."/>
            <person name="Claverie J.-M."/>
            <person name="Raoult D."/>
            <person name="Drancourt M."/>
        </authorList>
    </citation>
    <scope>NUCLEOTIDE SEQUENCE [LARGE SCALE GENOMIC DNA]</scope>
    <source>
        <strain evidence="3 4">Ly</strain>
    </source>
</reference>
<feature type="coiled-coil region" evidence="1">
    <location>
        <begin position="202"/>
        <end position="229"/>
    </location>
</feature>
<dbReference type="HOGENOM" id="CLU_063162_1_0_12"/>
<geneLocation type="plasmid" evidence="3 4">
    <name>pl70</name>
</geneLocation>